<dbReference type="Proteomes" id="UP000218810">
    <property type="component" value="Unassembled WGS sequence"/>
</dbReference>
<dbReference type="GO" id="GO:0008934">
    <property type="term" value="F:inositol monophosphate 1-phosphatase activity"/>
    <property type="evidence" value="ECO:0007669"/>
    <property type="project" value="TreeGrafter"/>
</dbReference>
<reference evidence="6" key="1">
    <citation type="submission" date="2017-09" db="EMBL/GenBank/DDBJ databases">
        <authorList>
            <person name="Zhang Y."/>
            <person name="Huang X."/>
            <person name="Liu J."/>
            <person name="Lu L."/>
            <person name="Peng K."/>
        </authorList>
    </citation>
    <scope>NUCLEOTIDE SEQUENCE [LARGE SCALE GENOMIC DNA]</scope>
    <source>
        <strain evidence="6">S-XJ-1</strain>
    </source>
</reference>
<feature type="binding site" evidence="4">
    <location>
        <position position="102"/>
    </location>
    <ligand>
        <name>Mg(2+)</name>
        <dbReference type="ChEBI" id="CHEBI:18420"/>
        <label>1</label>
        <note>catalytic</note>
    </ligand>
</feature>
<protein>
    <submittedName>
        <fullName evidence="5">Inositol monophosphatase</fullName>
    </submittedName>
</protein>
<feature type="binding site" evidence="4">
    <location>
        <position position="99"/>
    </location>
    <ligand>
        <name>Mg(2+)</name>
        <dbReference type="ChEBI" id="CHEBI:18420"/>
        <label>1</label>
        <note>catalytic</note>
    </ligand>
</feature>
<comment type="caution">
    <text evidence="5">The sequence shown here is derived from an EMBL/GenBank/DDBJ whole genome shotgun (WGS) entry which is preliminary data.</text>
</comment>
<sequence>MPPETRHRRTASDEATRAMTDVDLAARLVVDAGSLARRLRDDGLDVHHKTSVSDVVTEADRAAERQITALLAAHRPEDGILGEEGTLVPGRHERRWVVDPVDGTYNFVSGSDYWCSAVAVTGPDDYLLGAVHRPVTGDTFVGGSEVPTRRNGVPVTRLTPGDLAAGSLATYLHPPFFADPALADPFHRVSRGAATIRMLGSGSVDLAAVACGVHSVWCQHSCPEWDWLPGRALVEGAGGLCATVEVNGYDWFVAGRPGAVEDAVTLLKG</sequence>
<dbReference type="PRINTS" id="PR00377">
    <property type="entry name" value="IMPHPHTASES"/>
</dbReference>
<dbReference type="GO" id="GO:0007165">
    <property type="term" value="P:signal transduction"/>
    <property type="evidence" value="ECO:0007669"/>
    <property type="project" value="TreeGrafter"/>
</dbReference>
<evidence type="ECO:0000256" key="2">
    <source>
        <dbReference type="ARBA" id="ARBA00022801"/>
    </source>
</evidence>
<dbReference type="SUPFAM" id="SSF56655">
    <property type="entry name" value="Carbohydrate phosphatase"/>
    <property type="match status" value="1"/>
</dbReference>
<evidence type="ECO:0000256" key="3">
    <source>
        <dbReference type="ARBA" id="ARBA00022842"/>
    </source>
</evidence>
<keyword evidence="1 4" id="KW-0479">Metal-binding</keyword>
<proteinExistence type="predicted"/>
<dbReference type="InterPro" id="IPR020583">
    <property type="entry name" value="Inositol_monoP_metal-BS"/>
</dbReference>
<dbReference type="PROSITE" id="PS00629">
    <property type="entry name" value="IMP_1"/>
    <property type="match status" value="1"/>
</dbReference>
<gene>
    <name evidence="5" type="ORF">CEY15_13980</name>
</gene>
<dbReference type="Gene3D" id="3.30.540.10">
    <property type="entry name" value="Fructose-1,6-Bisphosphatase, subunit A, domain 1"/>
    <property type="match status" value="1"/>
</dbReference>
<dbReference type="AlphaFoldDB" id="A0A2A2WMC9"/>
<evidence type="ECO:0000313" key="6">
    <source>
        <dbReference type="Proteomes" id="UP000218810"/>
    </source>
</evidence>
<evidence type="ECO:0000256" key="4">
    <source>
        <dbReference type="PIRSR" id="PIRSR600760-2"/>
    </source>
</evidence>
<name>A0A2A2WMC9_9ACTN</name>
<dbReference type="InterPro" id="IPR000760">
    <property type="entry name" value="Inositol_monophosphatase-like"/>
</dbReference>
<dbReference type="RefSeq" id="WP_017836578.1">
    <property type="nucleotide sequence ID" value="NZ_NTGA01000025.1"/>
</dbReference>
<dbReference type="PANTHER" id="PTHR20854">
    <property type="entry name" value="INOSITOL MONOPHOSPHATASE"/>
    <property type="match status" value="1"/>
</dbReference>
<comment type="cofactor">
    <cofactor evidence="4">
        <name>Mg(2+)</name>
        <dbReference type="ChEBI" id="CHEBI:18420"/>
    </cofactor>
</comment>
<dbReference type="CDD" id="cd01637">
    <property type="entry name" value="IMPase_like"/>
    <property type="match status" value="1"/>
</dbReference>
<keyword evidence="2" id="KW-0378">Hydrolase</keyword>
<organism evidence="5 6">
    <name type="scientific">Dietzia natronolimnaea</name>
    <dbReference type="NCBI Taxonomy" id="161920"/>
    <lineage>
        <taxon>Bacteria</taxon>
        <taxon>Bacillati</taxon>
        <taxon>Actinomycetota</taxon>
        <taxon>Actinomycetes</taxon>
        <taxon>Mycobacteriales</taxon>
        <taxon>Dietziaceae</taxon>
        <taxon>Dietzia</taxon>
    </lineage>
</organism>
<accession>A0A2A2WMC9</accession>
<keyword evidence="3 4" id="KW-0460">Magnesium</keyword>
<evidence type="ECO:0000256" key="1">
    <source>
        <dbReference type="ARBA" id="ARBA00022723"/>
    </source>
</evidence>
<dbReference type="GO" id="GO:0046872">
    <property type="term" value="F:metal ion binding"/>
    <property type="evidence" value="ECO:0007669"/>
    <property type="project" value="UniProtKB-KW"/>
</dbReference>
<dbReference type="PANTHER" id="PTHR20854:SF4">
    <property type="entry name" value="INOSITOL-1-MONOPHOSPHATASE-RELATED"/>
    <property type="match status" value="1"/>
</dbReference>
<feature type="binding site" evidence="4">
    <location>
        <position position="83"/>
    </location>
    <ligand>
        <name>Mg(2+)</name>
        <dbReference type="ChEBI" id="CHEBI:18420"/>
        <label>1</label>
        <note>catalytic</note>
    </ligand>
</feature>
<keyword evidence="6" id="KW-1185">Reference proteome</keyword>
<dbReference type="Pfam" id="PF00459">
    <property type="entry name" value="Inositol_P"/>
    <property type="match status" value="1"/>
</dbReference>
<dbReference type="EMBL" id="NTGA01000025">
    <property type="protein sequence ID" value="PAY22347.1"/>
    <property type="molecule type" value="Genomic_DNA"/>
</dbReference>
<feature type="binding site" evidence="4">
    <location>
        <position position="226"/>
    </location>
    <ligand>
        <name>Mg(2+)</name>
        <dbReference type="ChEBI" id="CHEBI:18420"/>
        <label>1</label>
        <note>catalytic</note>
    </ligand>
</feature>
<dbReference type="OrthoDB" id="9772456at2"/>
<evidence type="ECO:0000313" key="5">
    <source>
        <dbReference type="EMBL" id="PAY22347.1"/>
    </source>
</evidence>
<dbReference type="Gene3D" id="3.40.190.80">
    <property type="match status" value="1"/>
</dbReference>
<dbReference type="GO" id="GO:0006020">
    <property type="term" value="P:inositol metabolic process"/>
    <property type="evidence" value="ECO:0007669"/>
    <property type="project" value="TreeGrafter"/>
</dbReference>